<dbReference type="InterPro" id="IPR024932">
    <property type="entry name" value="ApbE"/>
</dbReference>
<dbReference type="InterPro" id="IPR003374">
    <property type="entry name" value="ApbE-like_sf"/>
</dbReference>
<keyword evidence="7 11" id="KW-0274">FAD</keyword>
<dbReference type="PANTHER" id="PTHR30040">
    <property type="entry name" value="THIAMINE BIOSYNTHESIS LIPOPROTEIN APBE"/>
    <property type="match status" value="1"/>
</dbReference>
<dbReference type="PIRSF" id="PIRSF006268">
    <property type="entry name" value="ApbE"/>
    <property type="match status" value="1"/>
</dbReference>
<reference evidence="12 13" key="1">
    <citation type="submission" date="2019-12" db="EMBL/GenBank/DDBJ databases">
        <authorList>
            <person name="Huq M.A."/>
        </authorList>
    </citation>
    <scope>NUCLEOTIDE SEQUENCE [LARGE SCALE GENOMIC DNA]</scope>
    <source>
        <strain evidence="12 13">MAH-34</strain>
    </source>
</reference>
<evidence type="ECO:0000256" key="10">
    <source>
        <dbReference type="ARBA" id="ARBA00048540"/>
    </source>
</evidence>
<comment type="caution">
    <text evidence="12">The sequence shown here is derived from an EMBL/GenBank/DDBJ whole genome shotgun (WGS) entry which is preliminary data.</text>
</comment>
<keyword evidence="13" id="KW-1185">Reference proteome</keyword>
<evidence type="ECO:0000256" key="4">
    <source>
        <dbReference type="ARBA" id="ARBA00022630"/>
    </source>
</evidence>
<comment type="similarity">
    <text evidence="11">Belongs to the ApbE family.</text>
</comment>
<keyword evidence="8 11" id="KW-0460">Magnesium</keyword>
<evidence type="ECO:0000256" key="5">
    <source>
        <dbReference type="ARBA" id="ARBA00022679"/>
    </source>
</evidence>
<comment type="cofactor">
    <cofactor evidence="1">
        <name>Mg(2+)</name>
        <dbReference type="ChEBI" id="CHEBI:18420"/>
    </cofactor>
</comment>
<organism evidence="12 13">
    <name type="scientific">Paenibacillus anseongense</name>
    <dbReference type="NCBI Taxonomy" id="2682845"/>
    <lineage>
        <taxon>Bacteria</taxon>
        <taxon>Bacillati</taxon>
        <taxon>Bacillota</taxon>
        <taxon>Bacilli</taxon>
        <taxon>Bacillales</taxon>
        <taxon>Paenibacillaceae</taxon>
        <taxon>Paenibacillus</taxon>
    </lineage>
</organism>
<evidence type="ECO:0000313" key="13">
    <source>
        <dbReference type="Proteomes" id="UP000467637"/>
    </source>
</evidence>
<dbReference type="Gene3D" id="3.10.520.10">
    <property type="entry name" value="ApbE-like domains"/>
    <property type="match status" value="1"/>
</dbReference>
<evidence type="ECO:0000313" key="12">
    <source>
        <dbReference type="EMBL" id="MVQ37949.1"/>
    </source>
</evidence>
<evidence type="ECO:0000256" key="3">
    <source>
        <dbReference type="ARBA" id="ARBA00016337"/>
    </source>
</evidence>
<keyword evidence="4 11" id="KW-0285">Flavoprotein</keyword>
<evidence type="ECO:0000256" key="6">
    <source>
        <dbReference type="ARBA" id="ARBA00022723"/>
    </source>
</evidence>
<keyword evidence="5 11" id="KW-0808">Transferase</keyword>
<accession>A0ABW9UF81</accession>
<proteinExistence type="inferred from homology"/>
<dbReference type="Pfam" id="PF02424">
    <property type="entry name" value="ApbE"/>
    <property type="match status" value="1"/>
</dbReference>
<evidence type="ECO:0000256" key="7">
    <source>
        <dbReference type="ARBA" id="ARBA00022827"/>
    </source>
</evidence>
<name>A0ABW9UF81_9BACL</name>
<gene>
    <name evidence="12" type="ORF">GON05_25325</name>
</gene>
<dbReference type="PANTHER" id="PTHR30040:SF2">
    <property type="entry name" value="FAD:PROTEIN FMN TRANSFERASE"/>
    <property type="match status" value="1"/>
</dbReference>
<sequence length="331" mass="37180">MAVMLQESSFRSMNTQIQVILAASREMSEFEPLIQSYFAKAEQRFSRFLASSECSLLNRNSGSRCMISDEMANVLELCQHYFEVTEGVFNIFILPALEHAGYQRSFETIANDDEFAEICNPPLLPFPKDRLQIDLDTAMSSVRFPANQQMDLGGIVKSWTVQGLSDLLRIERQMQRGLVNAGGDVEVWGGASDMEPWVIAIDRPNSSRIHRLDELLLLLVDGSVATSNTQKRSWRNSGGSMHHLIDPNTMKPSRSSVIQCSVVGEHLVECEIWAKVMCIRGLEDGLPLFKRHAQRLEALIFTEDGTLHHVKPSANGSKGQWLGLEADYVYV</sequence>
<evidence type="ECO:0000256" key="9">
    <source>
        <dbReference type="ARBA" id="ARBA00031306"/>
    </source>
</evidence>
<evidence type="ECO:0000256" key="11">
    <source>
        <dbReference type="PIRNR" id="PIRNR006268"/>
    </source>
</evidence>
<keyword evidence="6 11" id="KW-0479">Metal-binding</keyword>
<dbReference type="EC" id="2.7.1.180" evidence="2 11"/>
<dbReference type="Proteomes" id="UP000467637">
    <property type="component" value="Unassembled WGS sequence"/>
</dbReference>
<evidence type="ECO:0000256" key="1">
    <source>
        <dbReference type="ARBA" id="ARBA00001946"/>
    </source>
</evidence>
<comment type="catalytic activity">
    <reaction evidence="10 11">
        <text>L-threonyl-[protein] + FAD = FMN-L-threonyl-[protein] + AMP + H(+)</text>
        <dbReference type="Rhea" id="RHEA:36847"/>
        <dbReference type="Rhea" id="RHEA-COMP:11060"/>
        <dbReference type="Rhea" id="RHEA-COMP:11061"/>
        <dbReference type="ChEBI" id="CHEBI:15378"/>
        <dbReference type="ChEBI" id="CHEBI:30013"/>
        <dbReference type="ChEBI" id="CHEBI:57692"/>
        <dbReference type="ChEBI" id="CHEBI:74257"/>
        <dbReference type="ChEBI" id="CHEBI:456215"/>
        <dbReference type="EC" id="2.7.1.180"/>
    </reaction>
</comment>
<dbReference type="SUPFAM" id="SSF143631">
    <property type="entry name" value="ApbE-like"/>
    <property type="match status" value="1"/>
</dbReference>
<evidence type="ECO:0000256" key="2">
    <source>
        <dbReference type="ARBA" id="ARBA00011955"/>
    </source>
</evidence>
<dbReference type="EMBL" id="WSEM01000020">
    <property type="protein sequence ID" value="MVQ37949.1"/>
    <property type="molecule type" value="Genomic_DNA"/>
</dbReference>
<evidence type="ECO:0000256" key="8">
    <source>
        <dbReference type="ARBA" id="ARBA00022842"/>
    </source>
</evidence>
<protein>
    <recommendedName>
        <fullName evidence="3 11">FAD:protein FMN transferase</fullName>
        <ecNumber evidence="2 11">2.7.1.180</ecNumber>
    </recommendedName>
    <alternativeName>
        <fullName evidence="9 11">Flavin transferase</fullName>
    </alternativeName>
</protein>